<organism evidence="3 4">
    <name type="scientific">Elysia marginata</name>
    <dbReference type="NCBI Taxonomy" id="1093978"/>
    <lineage>
        <taxon>Eukaryota</taxon>
        <taxon>Metazoa</taxon>
        <taxon>Spiralia</taxon>
        <taxon>Lophotrochozoa</taxon>
        <taxon>Mollusca</taxon>
        <taxon>Gastropoda</taxon>
        <taxon>Heterobranchia</taxon>
        <taxon>Euthyneura</taxon>
        <taxon>Panpulmonata</taxon>
        <taxon>Sacoglossa</taxon>
        <taxon>Placobranchoidea</taxon>
        <taxon>Plakobranchidae</taxon>
        <taxon>Elysia</taxon>
    </lineage>
</organism>
<dbReference type="EMBL" id="BMAT01010856">
    <property type="protein sequence ID" value="GFR61838.1"/>
    <property type="molecule type" value="Genomic_DNA"/>
</dbReference>
<dbReference type="Gene3D" id="1.20.1740.10">
    <property type="entry name" value="Amino acid/polyamine transporter I"/>
    <property type="match status" value="1"/>
</dbReference>
<evidence type="ECO:0000256" key="1">
    <source>
        <dbReference type="SAM" id="MobiDB-lite"/>
    </source>
</evidence>
<feature type="transmembrane region" description="Helical" evidence="2">
    <location>
        <begin position="78"/>
        <end position="104"/>
    </location>
</feature>
<sequence>MPGGSLISSQNKKRPIFSPASNGKPPTKDDTATSPNASVSVETDGPAMKRELGLVGATSLIVGCMIGSGIFVSPAGVLGATGSVCLSLLVWVGAGLIALMAIGFQDEGV</sequence>
<dbReference type="AlphaFoldDB" id="A0AAV4EL72"/>
<dbReference type="PANTHER" id="PTHR11785:SF512">
    <property type="entry name" value="SOBREMESA, ISOFORM B"/>
    <property type="match status" value="1"/>
</dbReference>
<evidence type="ECO:0000313" key="4">
    <source>
        <dbReference type="Proteomes" id="UP000762676"/>
    </source>
</evidence>
<feature type="transmembrane region" description="Helical" evidence="2">
    <location>
        <begin position="52"/>
        <end position="72"/>
    </location>
</feature>
<keyword evidence="4" id="KW-1185">Reference proteome</keyword>
<protein>
    <submittedName>
        <fullName evidence="3">Y+L amino acid transporter 1</fullName>
    </submittedName>
</protein>
<feature type="compositionally biased region" description="Polar residues" evidence="1">
    <location>
        <begin position="1"/>
        <end position="10"/>
    </location>
</feature>
<evidence type="ECO:0000313" key="3">
    <source>
        <dbReference type="EMBL" id="GFR61838.1"/>
    </source>
</evidence>
<name>A0AAV4EL72_9GAST</name>
<proteinExistence type="predicted"/>
<dbReference type="Proteomes" id="UP000762676">
    <property type="component" value="Unassembled WGS sequence"/>
</dbReference>
<comment type="caution">
    <text evidence="3">The sequence shown here is derived from an EMBL/GenBank/DDBJ whole genome shotgun (WGS) entry which is preliminary data.</text>
</comment>
<dbReference type="PANTHER" id="PTHR11785">
    <property type="entry name" value="AMINO ACID TRANSPORTER"/>
    <property type="match status" value="1"/>
</dbReference>
<gene>
    <name evidence="3" type="ORF">ElyMa_005441100</name>
</gene>
<dbReference type="InterPro" id="IPR050598">
    <property type="entry name" value="AminoAcid_Transporter"/>
</dbReference>
<evidence type="ECO:0000256" key="2">
    <source>
        <dbReference type="SAM" id="Phobius"/>
    </source>
</evidence>
<feature type="compositionally biased region" description="Polar residues" evidence="1">
    <location>
        <begin position="32"/>
        <end position="41"/>
    </location>
</feature>
<feature type="region of interest" description="Disordered" evidence="1">
    <location>
        <begin position="1"/>
        <end position="44"/>
    </location>
</feature>
<accession>A0AAV4EL72</accession>
<keyword evidence="2" id="KW-0472">Membrane</keyword>
<dbReference type="GO" id="GO:0015179">
    <property type="term" value="F:L-amino acid transmembrane transporter activity"/>
    <property type="evidence" value="ECO:0007669"/>
    <property type="project" value="TreeGrafter"/>
</dbReference>
<keyword evidence="2" id="KW-1133">Transmembrane helix</keyword>
<reference evidence="3 4" key="1">
    <citation type="journal article" date="2021" name="Elife">
        <title>Chloroplast acquisition without the gene transfer in kleptoplastic sea slugs, Plakobranchus ocellatus.</title>
        <authorList>
            <person name="Maeda T."/>
            <person name="Takahashi S."/>
            <person name="Yoshida T."/>
            <person name="Shimamura S."/>
            <person name="Takaki Y."/>
            <person name="Nagai Y."/>
            <person name="Toyoda A."/>
            <person name="Suzuki Y."/>
            <person name="Arimoto A."/>
            <person name="Ishii H."/>
            <person name="Satoh N."/>
            <person name="Nishiyama T."/>
            <person name="Hasebe M."/>
            <person name="Maruyama T."/>
            <person name="Minagawa J."/>
            <person name="Obokata J."/>
            <person name="Shigenobu S."/>
        </authorList>
    </citation>
    <scope>NUCLEOTIDE SEQUENCE [LARGE SCALE GENOMIC DNA]</scope>
</reference>
<keyword evidence="2" id="KW-0812">Transmembrane</keyword>